<keyword evidence="3" id="KW-1003">Cell membrane</keyword>
<evidence type="ECO:0000256" key="1">
    <source>
        <dbReference type="ARBA" id="ARBA00004429"/>
    </source>
</evidence>
<keyword evidence="12" id="KW-1185">Reference proteome</keyword>
<evidence type="ECO:0000256" key="6">
    <source>
        <dbReference type="ARBA" id="ARBA00022989"/>
    </source>
</evidence>
<dbReference type="Proteomes" id="UP000599109">
    <property type="component" value="Unassembled WGS sequence"/>
</dbReference>
<feature type="transmembrane region" description="Helical" evidence="9">
    <location>
        <begin position="7"/>
        <end position="30"/>
    </location>
</feature>
<sequence length="177" mass="19624">MRRFLDRLYLVSGALGAIFVLLICVLMLAQSLLREFGVRTGGVNEVVAWFCAAASFFAMAHAFKHGDFVRVTLLLEHLPERARRRLEIACLAVAAVAVAYLAFWANRFTYDSWAFNEIAQGLVPIPIWIPQLSFALGSLLLLVAVVDELVLVLRGAKPSYVTAVEERHARGDFSSDV</sequence>
<evidence type="ECO:0000256" key="7">
    <source>
        <dbReference type="ARBA" id="ARBA00023136"/>
    </source>
</evidence>
<organism evidence="11 12">
    <name type="scientific">Ramlibacter monticola</name>
    <dbReference type="NCBI Taxonomy" id="1926872"/>
    <lineage>
        <taxon>Bacteria</taxon>
        <taxon>Pseudomonadati</taxon>
        <taxon>Pseudomonadota</taxon>
        <taxon>Betaproteobacteria</taxon>
        <taxon>Burkholderiales</taxon>
        <taxon>Comamonadaceae</taxon>
        <taxon>Ramlibacter</taxon>
    </lineage>
</organism>
<evidence type="ECO:0000313" key="11">
    <source>
        <dbReference type="EMBL" id="MBL0394996.1"/>
    </source>
</evidence>
<accession>A0A937CW74</accession>
<evidence type="ECO:0000256" key="9">
    <source>
        <dbReference type="RuleBase" id="RU369079"/>
    </source>
</evidence>
<feature type="transmembrane region" description="Helical" evidence="9">
    <location>
        <begin position="46"/>
        <end position="65"/>
    </location>
</feature>
<evidence type="ECO:0000256" key="2">
    <source>
        <dbReference type="ARBA" id="ARBA00022448"/>
    </source>
</evidence>
<evidence type="ECO:0000259" key="10">
    <source>
        <dbReference type="Pfam" id="PF04290"/>
    </source>
</evidence>
<dbReference type="PANTHER" id="PTHR35011">
    <property type="entry name" value="2,3-DIKETO-L-GULONATE TRAP TRANSPORTER SMALL PERMEASE PROTEIN YIAM"/>
    <property type="match status" value="1"/>
</dbReference>
<feature type="transmembrane region" description="Helical" evidence="9">
    <location>
        <begin position="125"/>
        <end position="146"/>
    </location>
</feature>
<dbReference type="Pfam" id="PF04290">
    <property type="entry name" value="DctQ"/>
    <property type="match status" value="1"/>
</dbReference>
<keyword evidence="5 9" id="KW-0812">Transmembrane</keyword>
<comment type="similarity">
    <text evidence="8 9">Belongs to the TRAP transporter small permease family.</text>
</comment>
<evidence type="ECO:0000256" key="8">
    <source>
        <dbReference type="ARBA" id="ARBA00038436"/>
    </source>
</evidence>
<dbReference type="AlphaFoldDB" id="A0A937CW74"/>
<gene>
    <name evidence="11" type="ORF">JJ685_27935</name>
</gene>
<comment type="function">
    <text evidence="9">Part of the tripartite ATP-independent periplasmic (TRAP) transport system.</text>
</comment>
<dbReference type="GO" id="GO:0005886">
    <property type="term" value="C:plasma membrane"/>
    <property type="evidence" value="ECO:0007669"/>
    <property type="project" value="UniProtKB-SubCell"/>
</dbReference>
<dbReference type="InterPro" id="IPR007387">
    <property type="entry name" value="TRAP_DctQ"/>
</dbReference>
<dbReference type="GO" id="GO:0015740">
    <property type="term" value="P:C4-dicarboxylate transport"/>
    <property type="evidence" value="ECO:0007669"/>
    <property type="project" value="TreeGrafter"/>
</dbReference>
<dbReference type="RefSeq" id="WP_201677668.1">
    <property type="nucleotide sequence ID" value="NZ_JAEQNE010000011.1"/>
</dbReference>
<reference evidence="11 12" key="1">
    <citation type="journal article" date="2017" name="Int. J. Syst. Evol. Microbiol.">
        <title>Ramlibacter monticola sp. nov., isolated from forest soil.</title>
        <authorList>
            <person name="Chaudhary D.K."/>
            <person name="Kim J."/>
        </authorList>
    </citation>
    <scope>NUCLEOTIDE SEQUENCE [LARGE SCALE GENOMIC DNA]</scope>
    <source>
        <strain evidence="11 12">KACC 19175</strain>
    </source>
</reference>
<feature type="domain" description="Tripartite ATP-independent periplasmic transporters DctQ component" evidence="10">
    <location>
        <begin position="23"/>
        <end position="154"/>
    </location>
</feature>
<protein>
    <recommendedName>
        <fullName evidence="9">TRAP transporter small permease protein</fullName>
    </recommendedName>
</protein>
<evidence type="ECO:0000256" key="5">
    <source>
        <dbReference type="ARBA" id="ARBA00022692"/>
    </source>
</evidence>
<evidence type="ECO:0000256" key="4">
    <source>
        <dbReference type="ARBA" id="ARBA00022519"/>
    </source>
</evidence>
<dbReference type="InterPro" id="IPR055348">
    <property type="entry name" value="DctQ"/>
</dbReference>
<feature type="transmembrane region" description="Helical" evidence="9">
    <location>
        <begin position="86"/>
        <end position="105"/>
    </location>
</feature>
<comment type="caution">
    <text evidence="11">The sequence shown here is derived from an EMBL/GenBank/DDBJ whole genome shotgun (WGS) entry which is preliminary data.</text>
</comment>
<evidence type="ECO:0000313" key="12">
    <source>
        <dbReference type="Proteomes" id="UP000599109"/>
    </source>
</evidence>
<name>A0A937CW74_9BURK</name>
<keyword evidence="6 9" id="KW-1133">Transmembrane helix</keyword>
<dbReference type="GO" id="GO:0022857">
    <property type="term" value="F:transmembrane transporter activity"/>
    <property type="evidence" value="ECO:0007669"/>
    <property type="project" value="UniProtKB-UniRule"/>
</dbReference>
<keyword evidence="7 9" id="KW-0472">Membrane</keyword>
<dbReference type="EMBL" id="JAEQNE010000011">
    <property type="protein sequence ID" value="MBL0394996.1"/>
    <property type="molecule type" value="Genomic_DNA"/>
</dbReference>
<keyword evidence="2 9" id="KW-0813">Transport</keyword>
<proteinExistence type="inferred from homology"/>
<dbReference type="PANTHER" id="PTHR35011:SF10">
    <property type="entry name" value="TRAP TRANSPORTER SMALL PERMEASE PROTEIN"/>
    <property type="match status" value="1"/>
</dbReference>
<comment type="subunit">
    <text evidence="9">The complex comprises the extracytoplasmic solute receptor protein and the two transmembrane proteins.</text>
</comment>
<evidence type="ECO:0000256" key="3">
    <source>
        <dbReference type="ARBA" id="ARBA00022475"/>
    </source>
</evidence>
<keyword evidence="4 9" id="KW-0997">Cell inner membrane</keyword>
<comment type="subcellular location">
    <subcellularLocation>
        <location evidence="1 9">Cell inner membrane</location>
        <topology evidence="1 9">Multi-pass membrane protein</topology>
    </subcellularLocation>
</comment>